<organism evidence="4 5">
    <name type="scientific">Williamwhitmania taraxaci</name>
    <dbReference type="NCBI Taxonomy" id="1640674"/>
    <lineage>
        <taxon>Bacteria</taxon>
        <taxon>Pseudomonadati</taxon>
        <taxon>Bacteroidota</taxon>
        <taxon>Bacteroidia</taxon>
        <taxon>Bacteroidales</taxon>
        <taxon>Williamwhitmaniaceae</taxon>
        <taxon>Williamwhitmania</taxon>
    </lineage>
</organism>
<proteinExistence type="inferred from homology"/>
<sequence>MNILITGGSRGIGFEMAQCFAEIGDNNIVAISRNEAGLKDLKNACIRKNVQAHLYPIVFDLEQVSQYETVLLPKIQQFLPHIDILINNAGFLINKPFESITAEEALQMCSVNFLAPAQLTRILLPMMRKGTSPHIVNISSMGGFQGSQKFKGLSIYSATKGALAVLTECLAEELKESKISVNCVALGSVNTPMLKEAFPGFTSPVSSTDMAAWIVNFAVTGGKLFNGKVIPVAITTP</sequence>
<gene>
    <name evidence="4" type="ORF">SAMN05216323_101123</name>
</gene>
<keyword evidence="2" id="KW-0560">Oxidoreductase</keyword>
<name>A0A1G6HIH8_9BACT</name>
<dbReference type="SUPFAM" id="SSF51735">
    <property type="entry name" value="NAD(P)-binding Rossmann-fold domains"/>
    <property type="match status" value="1"/>
</dbReference>
<dbReference type="PANTHER" id="PTHR44196">
    <property type="entry name" value="DEHYDROGENASE/REDUCTASE SDR FAMILY MEMBER 7B"/>
    <property type="match status" value="1"/>
</dbReference>
<dbReference type="PRINTS" id="PR00081">
    <property type="entry name" value="GDHRDH"/>
</dbReference>
<evidence type="ECO:0000256" key="1">
    <source>
        <dbReference type="ARBA" id="ARBA00006484"/>
    </source>
</evidence>
<evidence type="ECO:0000256" key="3">
    <source>
        <dbReference type="RuleBase" id="RU000363"/>
    </source>
</evidence>
<dbReference type="GO" id="GO:0016491">
    <property type="term" value="F:oxidoreductase activity"/>
    <property type="evidence" value="ECO:0007669"/>
    <property type="project" value="UniProtKB-KW"/>
</dbReference>
<protein>
    <submittedName>
        <fullName evidence="4">Short-chain dehydrogenase</fullName>
    </submittedName>
</protein>
<evidence type="ECO:0000313" key="4">
    <source>
        <dbReference type="EMBL" id="SDB93898.1"/>
    </source>
</evidence>
<dbReference type="Proteomes" id="UP000199452">
    <property type="component" value="Unassembled WGS sequence"/>
</dbReference>
<dbReference type="CDD" id="cd05233">
    <property type="entry name" value="SDR_c"/>
    <property type="match status" value="1"/>
</dbReference>
<dbReference type="Gene3D" id="3.40.50.720">
    <property type="entry name" value="NAD(P)-binding Rossmann-like Domain"/>
    <property type="match status" value="1"/>
</dbReference>
<accession>A0A1G6HIH8</accession>
<evidence type="ECO:0000256" key="2">
    <source>
        <dbReference type="ARBA" id="ARBA00023002"/>
    </source>
</evidence>
<evidence type="ECO:0000313" key="5">
    <source>
        <dbReference type="Proteomes" id="UP000199452"/>
    </source>
</evidence>
<dbReference type="PANTHER" id="PTHR44196:SF1">
    <property type="entry name" value="DEHYDROGENASE_REDUCTASE SDR FAMILY MEMBER 7B"/>
    <property type="match status" value="1"/>
</dbReference>
<dbReference type="EMBL" id="FMYP01000011">
    <property type="protein sequence ID" value="SDB93898.1"/>
    <property type="molecule type" value="Genomic_DNA"/>
</dbReference>
<dbReference type="RefSeq" id="WP_092436287.1">
    <property type="nucleotide sequence ID" value="NZ_FMYP01000011.1"/>
</dbReference>
<keyword evidence="5" id="KW-1185">Reference proteome</keyword>
<dbReference type="InterPro" id="IPR036291">
    <property type="entry name" value="NAD(P)-bd_dom_sf"/>
</dbReference>
<dbReference type="Pfam" id="PF00106">
    <property type="entry name" value="adh_short"/>
    <property type="match status" value="1"/>
</dbReference>
<dbReference type="GO" id="GO:0016020">
    <property type="term" value="C:membrane"/>
    <property type="evidence" value="ECO:0007669"/>
    <property type="project" value="TreeGrafter"/>
</dbReference>
<dbReference type="STRING" id="1640674.SAMN05216323_101123"/>
<dbReference type="AlphaFoldDB" id="A0A1G6HIH8"/>
<comment type="similarity">
    <text evidence="1 3">Belongs to the short-chain dehydrogenases/reductases (SDR) family.</text>
</comment>
<dbReference type="PRINTS" id="PR00080">
    <property type="entry name" value="SDRFAMILY"/>
</dbReference>
<reference evidence="4 5" key="1">
    <citation type="submission" date="2016-09" db="EMBL/GenBank/DDBJ databases">
        <authorList>
            <person name="Capua I."/>
            <person name="De Benedictis P."/>
            <person name="Joannis T."/>
            <person name="Lombin L.H."/>
            <person name="Cattoli G."/>
        </authorList>
    </citation>
    <scope>NUCLEOTIDE SEQUENCE [LARGE SCALE GENOMIC DNA]</scope>
    <source>
        <strain evidence="4 5">A7P-90m</strain>
    </source>
</reference>
<dbReference type="InterPro" id="IPR002347">
    <property type="entry name" value="SDR_fam"/>
</dbReference>
<dbReference type="OrthoDB" id="9786056at2"/>